<dbReference type="EC" id="1.13.11.79" evidence="4"/>
<keyword evidence="1" id="KW-0285">Flavoprotein</keyword>
<reference evidence="4 5" key="1">
    <citation type="submission" date="2017-07" db="EMBL/GenBank/DDBJ databases">
        <title>Complete genome sequence of Actinoalloteichus hoggarensis DSM 45943, type strain of Actinoalloteichus hoggarensis.</title>
        <authorList>
            <person name="Ruckert C."/>
            <person name="Nouioui I."/>
            <person name="Willmese J."/>
            <person name="van Wezel G."/>
            <person name="Klenk H.-P."/>
            <person name="Kalinowski J."/>
            <person name="Zotchev S.B."/>
        </authorList>
    </citation>
    <scope>NUCLEOTIDE SEQUENCE [LARGE SCALE GENOMIC DNA]</scope>
    <source>
        <strain evidence="4 5">DSM 45943</strain>
    </source>
</reference>
<dbReference type="EMBL" id="CP022521">
    <property type="protein sequence ID" value="ASO20693.1"/>
    <property type="molecule type" value="Genomic_DNA"/>
</dbReference>
<proteinExistence type="predicted"/>
<dbReference type="Pfam" id="PF00881">
    <property type="entry name" value="Nitroreductase"/>
    <property type="match status" value="1"/>
</dbReference>
<dbReference type="CDD" id="cd02062">
    <property type="entry name" value="Nitro_FMN_reductase"/>
    <property type="match status" value="1"/>
</dbReference>
<organism evidence="4 5">
    <name type="scientific">Actinoalloteichus hoggarensis</name>
    <dbReference type="NCBI Taxonomy" id="1470176"/>
    <lineage>
        <taxon>Bacteria</taxon>
        <taxon>Bacillati</taxon>
        <taxon>Actinomycetota</taxon>
        <taxon>Actinomycetes</taxon>
        <taxon>Pseudonocardiales</taxon>
        <taxon>Pseudonocardiaceae</taxon>
        <taxon>Actinoalloteichus</taxon>
    </lineage>
</organism>
<dbReference type="InterPro" id="IPR050627">
    <property type="entry name" value="Nitroreductase/BluB"/>
</dbReference>
<dbReference type="Proteomes" id="UP000204221">
    <property type="component" value="Chromosome"/>
</dbReference>
<evidence type="ECO:0000313" key="4">
    <source>
        <dbReference type="EMBL" id="ASO20693.1"/>
    </source>
</evidence>
<accession>A0A221W4Q5</accession>
<keyword evidence="5" id="KW-1185">Reference proteome</keyword>
<dbReference type="KEGG" id="ahg:AHOG_15335"/>
<dbReference type="InterPro" id="IPR029479">
    <property type="entry name" value="Nitroreductase"/>
</dbReference>
<evidence type="ECO:0000256" key="1">
    <source>
        <dbReference type="ARBA" id="ARBA00022630"/>
    </source>
</evidence>
<evidence type="ECO:0000256" key="3">
    <source>
        <dbReference type="ARBA" id="ARBA00023002"/>
    </source>
</evidence>
<evidence type="ECO:0000256" key="2">
    <source>
        <dbReference type="ARBA" id="ARBA00022643"/>
    </source>
</evidence>
<dbReference type="OrthoDB" id="3358989at2"/>
<dbReference type="RefSeq" id="WP_093941981.1">
    <property type="nucleotide sequence ID" value="NZ_CP022521.1"/>
</dbReference>
<evidence type="ECO:0000313" key="5">
    <source>
        <dbReference type="Proteomes" id="UP000204221"/>
    </source>
</evidence>
<protein>
    <submittedName>
        <fullName evidence="4">5,6-dimethylbenzimidazole synthase</fullName>
        <ecNumber evidence="4">1.13.11.79</ecNumber>
    </submittedName>
</protein>
<dbReference type="PANTHER" id="PTHR23026">
    <property type="entry name" value="NADPH NITROREDUCTASE"/>
    <property type="match status" value="1"/>
</dbReference>
<dbReference type="GO" id="GO:0102919">
    <property type="term" value="F:5,6-dimethylbenzimidazole synthase activity"/>
    <property type="evidence" value="ECO:0007669"/>
    <property type="project" value="UniProtKB-EC"/>
</dbReference>
<name>A0A221W4Q5_9PSEU</name>
<keyword evidence="2" id="KW-0288">FMN</keyword>
<dbReference type="PANTHER" id="PTHR23026:SF90">
    <property type="entry name" value="IODOTYROSINE DEIODINASE 1"/>
    <property type="match status" value="1"/>
</dbReference>
<dbReference type="SUPFAM" id="SSF55469">
    <property type="entry name" value="FMN-dependent nitroreductase-like"/>
    <property type="match status" value="1"/>
</dbReference>
<dbReference type="InterPro" id="IPR000415">
    <property type="entry name" value="Nitroreductase-like"/>
</dbReference>
<keyword evidence="3 4" id="KW-0560">Oxidoreductase</keyword>
<sequence length="232" mass="26514">MEFKDVVRRRRMVRNYQPDKPVPDEVVDRLLRHAVRAPSAGFAQGWGFLVLREKEDLERFWSVTIPPEAAPVYETMRNAPLVVVPHSSMVEYQQAAQWYAASREEQNKAWLEQAEKIRDEDPEAVDGWSDSDDEADVVPMWHVDTGFATLMMLLTSVDEGLGAAFFGFIPNRIAAYRAEFGVPDHHVPLGGLTIGYRADDSSLPTFRLRERRPLSEVVHHGRWGSSNPQDRR</sequence>
<dbReference type="Gene3D" id="3.40.109.10">
    <property type="entry name" value="NADH Oxidase"/>
    <property type="match status" value="1"/>
</dbReference>
<dbReference type="AlphaFoldDB" id="A0A221W4Q5"/>
<gene>
    <name evidence="4" type="primary">bluB</name>
    <name evidence="4" type="ORF">AHOG_15335</name>
</gene>